<proteinExistence type="predicted"/>
<evidence type="ECO:0000256" key="2">
    <source>
        <dbReference type="ARBA" id="ARBA00022723"/>
    </source>
</evidence>
<dbReference type="Gene3D" id="3.20.20.70">
    <property type="entry name" value="Aldolase class I"/>
    <property type="match status" value="1"/>
</dbReference>
<dbReference type="InterPro" id="IPR007197">
    <property type="entry name" value="rSAM"/>
</dbReference>
<dbReference type="SFLD" id="SFLDG01110">
    <property type="entry name" value="Uncharacterised_Radical_SAM_Su"/>
    <property type="match status" value="1"/>
</dbReference>
<dbReference type="InterPro" id="IPR050377">
    <property type="entry name" value="Radical_SAM_PqqE_MftC-like"/>
</dbReference>
<evidence type="ECO:0000259" key="5">
    <source>
        <dbReference type="PROSITE" id="PS51918"/>
    </source>
</evidence>
<dbReference type="CDD" id="cd01335">
    <property type="entry name" value="Radical_SAM"/>
    <property type="match status" value="1"/>
</dbReference>
<dbReference type="InterPro" id="IPR013785">
    <property type="entry name" value="Aldolase_TIM"/>
</dbReference>
<keyword evidence="1" id="KW-0949">S-adenosyl-L-methionine</keyword>
<dbReference type="GO" id="GO:0003824">
    <property type="term" value="F:catalytic activity"/>
    <property type="evidence" value="ECO:0007669"/>
    <property type="project" value="InterPro"/>
</dbReference>
<evidence type="ECO:0000256" key="4">
    <source>
        <dbReference type="ARBA" id="ARBA00023014"/>
    </source>
</evidence>
<name>A0A7J3JP76_9CREN</name>
<keyword evidence="4" id="KW-0411">Iron-sulfur</keyword>
<organism evidence="7">
    <name type="scientific">Ignisphaera aggregans</name>
    <dbReference type="NCBI Taxonomy" id="334771"/>
    <lineage>
        <taxon>Archaea</taxon>
        <taxon>Thermoproteota</taxon>
        <taxon>Thermoprotei</taxon>
        <taxon>Desulfurococcales</taxon>
        <taxon>Desulfurococcaceae</taxon>
        <taxon>Ignisphaera</taxon>
    </lineage>
</organism>
<sequence length="345" mass="39835">MPKIIGFSRNRYYIYIDDLPLLGHIAFGVVDRGTNVIQIRPTTVCPYNCIFCSVDAGPFSRNRQSEFIIDGKLLVRWVRQVYDAKGGEVLEGLIDGVGEPPTHPQIVDIVRELKSFLPRVAMETRIGTLTKELIDRLEEAGLDRLNVSIDTLDEGKGRYLQGVEWYSVRRAMKLIEYTVKETSIDVHLTPVWIPRVNDVDIENIIAWGIEIGVGKRFPPFGIQKYEVHKYGRKVEGVERVGWRRFREFLERLEEKYGVPLYYRRIDFGMKRARRLPLKYSKREVIQAIIISPGWLKHEVIAVDREREVLITVVGMVWSPNMQGRVVKVTVIDNVDGIYIAKPHVM</sequence>
<dbReference type="SUPFAM" id="SSF102114">
    <property type="entry name" value="Radical SAM enzymes"/>
    <property type="match status" value="1"/>
</dbReference>
<dbReference type="EMBL" id="DTBZ01000059">
    <property type="protein sequence ID" value="HGQ17832.1"/>
    <property type="molecule type" value="Genomic_DNA"/>
</dbReference>
<dbReference type="EMBL" id="DTAI01000193">
    <property type="protein sequence ID" value="HGN37180.1"/>
    <property type="molecule type" value="Genomic_DNA"/>
</dbReference>
<dbReference type="SFLD" id="SFLDS00029">
    <property type="entry name" value="Radical_SAM"/>
    <property type="match status" value="1"/>
</dbReference>
<dbReference type="SMART" id="SM00729">
    <property type="entry name" value="Elp3"/>
    <property type="match status" value="1"/>
</dbReference>
<dbReference type="PROSITE" id="PS51918">
    <property type="entry name" value="RADICAL_SAM"/>
    <property type="match status" value="1"/>
</dbReference>
<evidence type="ECO:0000256" key="1">
    <source>
        <dbReference type="ARBA" id="ARBA00022691"/>
    </source>
</evidence>
<dbReference type="GO" id="GO:0051536">
    <property type="term" value="F:iron-sulfur cluster binding"/>
    <property type="evidence" value="ECO:0007669"/>
    <property type="project" value="UniProtKB-KW"/>
</dbReference>
<dbReference type="AlphaFoldDB" id="A0A7J3JP76"/>
<evidence type="ECO:0000256" key="3">
    <source>
        <dbReference type="ARBA" id="ARBA00023004"/>
    </source>
</evidence>
<accession>A0A7J3JP76</accession>
<reference evidence="7" key="1">
    <citation type="journal article" date="2020" name="mSystems">
        <title>Genome- and Community-Level Interaction Insights into Carbon Utilization and Element Cycling Functions of Hydrothermarchaeota in Hydrothermal Sediment.</title>
        <authorList>
            <person name="Zhou Z."/>
            <person name="Liu Y."/>
            <person name="Xu W."/>
            <person name="Pan J."/>
            <person name="Luo Z.H."/>
            <person name="Li M."/>
        </authorList>
    </citation>
    <scope>NUCLEOTIDE SEQUENCE [LARGE SCALE GENOMIC DNA]</scope>
    <source>
        <strain evidence="6">SpSt-618</strain>
        <strain evidence="7">SpSt-657</strain>
    </source>
</reference>
<comment type="caution">
    <text evidence="7">The sequence shown here is derived from an EMBL/GenBank/DDBJ whole genome shotgun (WGS) entry which is preliminary data.</text>
</comment>
<keyword evidence="2" id="KW-0479">Metal-binding</keyword>
<dbReference type="InterPro" id="IPR006638">
    <property type="entry name" value="Elp3/MiaA/NifB-like_rSAM"/>
</dbReference>
<dbReference type="PANTHER" id="PTHR11228:SF35">
    <property type="entry name" value="MOLYBDENUM COFACTOR BIOSYNTHESIS PROTEIN A-RELATED"/>
    <property type="match status" value="1"/>
</dbReference>
<evidence type="ECO:0000313" key="7">
    <source>
        <dbReference type="EMBL" id="HGQ17832.1"/>
    </source>
</evidence>
<dbReference type="InterPro" id="IPR058240">
    <property type="entry name" value="rSAM_sf"/>
</dbReference>
<keyword evidence="3" id="KW-0408">Iron</keyword>
<dbReference type="SFLD" id="SFLDG01067">
    <property type="entry name" value="SPASM/twitch_domain_containing"/>
    <property type="match status" value="1"/>
</dbReference>
<feature type="domain" description="Radical SAM core" evidence="5">
    <location>
        <begin position="31"/>
        <end position="259"/>
    </location>
</feature>
<protein>
    <submittedName>
        <fullName evidence="7">Radical SAM protein</fullName>
    </submittedName>
</protein>
<evidence type="ECO:0000313" key="6">
    <source>
        <dbReference type="EMBL" id="HGN37180.1"/>
    </source>
</evidence>
<dbReference type="PANTHER" id="PTHR11228">
    <property type="entry name" value="RADICAL SAM DOMAIN PROTEIN"/>
    <property type="match status" value="1"/>
</dbReference>
<dbReference type="InterPro" id="IPR040088">
    <property type="entry name" value="MJ0103-like"/>
</dbReference>
<gene>
    <name evidence="6" type="ORF">ENT87_06505</name>
    <name evidence="7" type="ORF">ENU30_02460</name>
</gene>
<dbReference type="GO" id="GO:0046872">
    <property type="term" value="F:metal ion binding"/>
    <property type="evidence" value="ECO:0007669"/>
    <property type="project" value="UniProtKB-KW"/>
</dbReference>
<dbReference type="Pfam" id="PF04055">
    <property type="entry name" value="Radical_SAM"/>
    <property type="match status" value="1"/>
</dbReference>